<keyword evidence="2" id="KW-1185">Reference proteome</keyword>
<keyword evidence="1" id="KW-0238">DNA-binding</keyword>
<dbReference type="RefSeq" id="WP_307207447.1">
    <property type="nucleotide sequence ID" value="NZ_JAUSSU010000012.1"/>
</dbReference>
<accession>A0ABT9U7K9</accession>
<dbReference type="InterPro" id="IPR036388">
    <property type="entry name" value="WH-like_DNA-bd_sf"/>
</dbReference>
<dbReference type="SUPFAM" id="SSF46785">
    <property type="entry name" value="Winged helix' DNA-binding domain"/>
    <property type="match status" value="1"/>
</dbReference>
<organism evidence="1 2">
    <name type="scientific">Paenibacillus harenae</name>
    <dbReference type="NCBI Taxonomy" id="306543"/>
    <lineage>
        <taxon>Bacteria</taxon>
        <taxon>Bacillati</taxon>
        <taxon>Bacillota</taxon>
        <taxon>Bacilli</taxon>
        <taxon>Bacillales</taxon>
        <taxon>Paenibacillaceae</taxon>
        <taxon>Paenibacillus</taxon>
    </lineage>
</organism>
<proteinExistence type="predicted"/>
<dbReference type="GO" id="GO:0003677">
    <property type="term" value="F:DNA binding"/>
    <property type="evidence" value="ECO:0007669"/>
    <property type="project" value="UniProtKB-KW"/>
</dbReference>
<dbReference type="Proteomes" id="UP001229346">
    <property type="component" value="Unassembled WGS sequence"/>
</dbReference>
<dbReference type="InterPro" id="IPR036390">
    <property type="entry name" value="WH_DNA-bd_sf"/>
</dbReference>
<sequence length="103" mass="12045">MRVGYSILKELKNKTDGIFATNYGLKDIEFERMIKLLEKQGYIERVLRVGDNFSLRPARITDKGENFLIEHSLMEEEYPKTKEALNAWVQLDKLKYSNGAEED</sequence>
<gene>
    <name evidence="1" type="ORF">J2T15_005104</name>
</gene>
<dbReference type="Pfam" id="PF09639">
    <property type="entry name" value="YjcQ"/>
    <property type="match status" value="1"/>
</dbReference>
<evidence type="ECO:0000313" key="1">
    <source>
        <dbReference type="EMBL" id="MDQ0115637.1"/>
    </source>
</evidence>
<name>A0ABT9U7K9_PAEHA</name>
<dbReference type="EMBL" id="JAUSSU010000012">
    <property type="protein sequence ID" value="MDQ0115637.1"/>
    <property type="molecule type" value="Genomic_DNA"/>
</dbReference>
<dbReference type="InterPro" id="IPR018597">
    <property type="entry name" value="Phage_Tuc2009_YjcQ"/>
</dbReference>
<dbReference type="Gene3D" id="1.10.10.10">
    <property type="entry name" value="Winged helix-like DNA-binding domain superfamily/Winged helix DNA-binding domain"/>
    <property type="match status" value="1"/>
</dbReference>
<evidence type="ECO:0000313" key="2">
    <source>
        <dbReference type="Proteomes" id="UP001229346"/>
    </source>
</evidence>
<reference evidence="1 2" key="1">
    <citation type="submission" date="2023-07" db="EMBL/GenBank/DDBJ databases">
        <title>Sorghum-associated microbial communities from plants grown in Nebraska, USA.</title>
        <authorList>
            <person name="Schachtman D."/>
        </authorList>
    </citation>
    <scope>NUCLEOTIDE SEQUENCE [LARGE SCALE GENOMIC DNA]</scope>
    <source>
        <strain evidence="1 2">CC482</strain>
    </source>
</reference>
<comment type="caution">
    <text evidence="1">The sequence shown here is derived from an EMBL/GenBank/DDBJ whole genome shotgun (WGS) entry which is preliminary data.</text>
</comment>
<protein>
    <submittedName>
        <fullName evidence="1">DNA-binding PadR family transcriptional regulator</fullName>
    </submittedName>
</protein>